<evidence type="ECO:0000313" key="1">
    <source>
        <dbReference type="EMBL" id="GAI58986.1"/>
    </source>
</evidence>
<proteinExistence type="predicted"/>
<gene>
    <name evidence="1" type="ORF">S12H4_09523</name>
</gene>
<protein>
    <submittedName>
        <fullName evidence="1">Uncharacterized protein</fullName>
    </submittedName>
</protein>
<comment type="caution">
    <text evidence="1">The sequence shown here is derived from an EMBL/GenBank/DDBJ whole genome shotgun (WGS) entry which is preliminary data.</text>
</comment>
<dbReference type="AlphaFoldDB" id="X1QW19"/>
<organism evidence="1">
    <name type="scientific">marine sediment metagenome</name>
    <dbReference type="NCBI Taxonomy" id="412755"/>
    <lineage>
        <taxon>unclassified sequences</taxon>
        <taxon>metagenomes</taxon>
        <taxon>ecological metagenomes</taxon>
    </lineage>
</organism>
<sequence length="82" mass="9818">MALIKIKALRETISFYKVELEKEELTERERDKYLKALKIIEKIIKGKERSGEKEKHKEFIAYYHKAVFQDKEGNYQRPEGGE</sequence>
<name>X1QW19_9ZZZZ</name>
<dbReference type="EMBL" id="BARW01003877">
    <property type="protein sequence ID" value="GAI58986.1"/>
    <property type="molecule type" value="Genomic_DNA"/>
</dbReference>
<reference evidence="1" key="1">
    <citation type="journal article" date="2014" name="Front. Microbiol.">
        <title>High frequency of phylogenetically diverse reductive dehalogenase-homologous genes in deep subseafloor sedimentary metagenomes.</title>
        <authorList>
            <person name="Kawai M."/>
            <person name="Futagami T."/>
            <person name="Toyoda A."/>
            <person name="Takaki Y."/>
            <person name="Nishi S."/>
            <person name="Hori S."/>
            <person name="Arai W."/>
            <person name="Tsubouchi T."/>
            <person name="Morono Y."/>
            <person name="Uchiyama I."/>
            <person name="Ito T."/>
            <person name="Fujiyama A."/>
            <person name="Inagaki F."/>
            <person name="Takami H."/>
        </authorList>
    </citation>
    <scope>NUCLEOTIDE SEQUENCE</scope>
    <source>
        <strain evidence="1">Expedition CK06-06</strain>
    </source>
</reference>
<accession>X1QW19</accession>